<dbReference type="AlphaFoldDB" id="A0A7J7FW78"/>
<evidence type="ECO:0000313" key="3">
    <source>
        <dbReference type="Proteomes" id="UP000593564"/>
    </source>
</evidence>
<reference evidence="2 3" key="2">
    <citation type="submission" date="2020-07" db="EMBL/GenBank/DDBJ databases">
        <title>Genome assembly of wild tea tree DASZ reveals pedigree and selection history of tea varieties.</title>
        <authorList>
            <person name="Zhang W."/>
        </authorList>
    </citation>
    <scope>NUCLEOTIDE SEQUENCE [LARGE SCALE GENOMIC DNA]</scope>
    <source>
        <strain evidence="3">cv. G240</strain>
        <tissue evidence="2">Leaf</tissue>
    </source>
</reference>
<proteinExistence type="predicted"/>
<feature type="region of interest" description="Disordered" evidence="1">
    <location>
        <begin position="202"/>
        <end position="222"/>
    </location>
</feature>
<accession>A0A7J7FW78</accession>
<gene>
    <name evidence="2" type="ORF">HYC85_028548</name>
</gene>
<protein>
    <submittedName>
        <fullName evidence="2">Uncharacterized protein</fullName>
    </submittedName>
</protein>
<name>A0A7J7FW78_CAMSI</name>
<evidence type="ECO:0000313" key="2">
    <source>
        <dbReference type="EMBL" id="KAF5932377.1"/>
    </source>
</evidence>
<reference evidence="3" key="1">
    <citation type="journal article" date="2020" name="Nat. Commun.">
        <title>Genome assembly of wild tea tree DASZ reveals pedigree and selection history of tea varieties.</title>
        <authorList>
            <person name="Zhang W."/>
            <person name="Zhang Y."/>
            <person name="Qiu H."/>
            <person name="Guo Y."/>
            <person name="Wan H."/>
            <person name="Zhang X."/>
            <person name="Scossa F."/>
            <person name="Alseekh S."/>
            <person name="Zhang Q."/>
            <person name="Wang P."/>
            <person name="Xu L."/>
            <person name="Schmidt M.H."/>
            <person name="Jia X."/>
            <person name="Li D."/>
            <person name="Zhu A."/>
            <person name="Guo F."/>
            <person name="Chen W."/>
            <person name="Ni D."/>
            <person name="Usadel B."/>
            <person name="Fernie A.R."/>
            <person name="Wen W."/>
        </authorList>
    </citation>
    <scope>NUCLEOTIDE SEQUENCE [LARGE SCALE GENOMIC DNA]</scope>
    <source>
        <strain evidence="3">cv. G240</strain>
    </source>
</reference>
<sequence>MGTYRPRDLFPLWVEQTPFPEGYELPNFILYEGSRKTGKVTNDDDHLAAGPVNMVQIGKGPKEVEVNEKTVTEVCQTYLTYRRKLRNPQDPQTSEVPQVLLEEEQVKYDVLAHLKKIPALLSVYDALKMSPELRKSLIYALSKPEDFHKEIEGRNQEKTTTFMVMYPLPSPKKNGTIVADNYPFREVEAYYADARFYTKTSQRKGKGKDVKKSEDTPNVKDALESTPVSTKTTFRYVPKSERKPGTKALSLINPILDLKGTMTPFDFALTPSQR</sequence>
<feature type="compositionally biased region" description="Basic and acidic residues" evidence="1">
    <location>
        <begin position="207"/>
        <end position="222"/>
    </location>
</feature>
<keyword evidence="3" id="KW-1185">Reference proteome</keyword>
<dbReference type="EMBL" id="JACBKZ010000014">
    <property type="protein sequence ID" value="KAF5932377.1"/>
    <property type="molecule type" value="Genomic_DNA"/>
</dbReference>
<dbReference type="Proteomes" id="UP000593564">
    <property type="component" value="Unassembled WGS sequence"/>
</dbReference>
<organism evidence="2 3">
    <name type="scientific">Camellia sinensis</name>
    <name type="common">Tea plant</name>
    <name type="synonym">Thea sinensis</name>
    <dbReference type="NCBI Taxonomy" id="4442"/>
    <lineage>
        <taxon>Eukaryota</taxon>
        <taxon>Viridiplantae</taxon>
        <taxon>Streptophyta</taxon>
        <taxon>Embryophyta</taxon>
        <taxon>Tracheophyta</taxon>
        <taxon>Spermatophyta</taxon>
        <taxon>Magnoliopsida</taxon>
        <taxon>eudicotyledons</taxon>
        <taxon>Gunneridae</taxon>
        <taxon>Pentapetalae</taxon>
        <taxon>asterids</taxon>
        <taxon>Ericales</taxon>
        <taxon>Theaceae</taxon>
        <taxon>Camellia</taxon>
    </lineage>
</organism>
<comment type="caution">
    <text evidence="2">The sequence shown here is derived from an EMBL/GenBank/DDBJ whole genome shotgun (WGS) entry which is preliminary data.</text>
</comment>
<evidence type="ECO:0000256" key="1">
    <source>
        <dbReference type="SAM" id="MobiDB-lite"/>
    </source>
</evidence>